<dbReference type="EMBL" id="VSWC01000144">
    <property type="protein sequence ID" value="KAA1077454.1"/>
    <property type="molecule type" value="Genomic_DNA"/>
</dbReference>
<comment type="caution">
    <text evidence="2">The sequence shown here is derived from an EMBL/GenBank/DDBJ whole genome shotgun (WGS) entry which is preliminary data.</text>
</comment>
<evidence type="ECO:0008006" key="4">
    <source>
        <dbReference type="Google" id="ProtNLM"/>
    </source>
</evidence>
<feature type="signal peptide" evidence="1">
    <location>
        <begin position="1"/>
        <end position="30"/>
    </location>
</feature>
<evidence type="ECO:0000313" key="2">
    <source>
        <dbReference type="EMBL" id="KAA1077454.1"/>
    </source>
</evidence>
<reference evidence="2 3" key="1">
    <citation type="submission" date="2019-05" db="EMBL/GenBank/DDBJ databases">
        <title>Emergence of the Ug99 lineage of the wheat stem rust pathogen through somatic hybridization.</title>
        <authorList>
            <person name="Li F."/>
            <person name="Upadhyaya N.M."/>
            <person name="Sperschneider J."/>
            <person name="Matny O."/>
            <person name="Nguyen-Phuc H."/>
            <person name="Mago R."/>
            <person name="Raley C."/>
            <person name="Miller M.E."/>
            <person name="Silverstein K.A.T."/>
            <person name="Henningsen E."/>
            <person name="Hirsch C.D."/>
            <person name="Visser B."/>
            <person name="Pretorius Z.A."/>
            <person name="Steffenson B.J."/>
            <person name="Schwessinger B."/>
            <person name="Dodds P.N."/>
            <person name="Figueroa M."/>
        </authorList>
    </citation>
    <scope>NUCLEOTIDE SEQUENCE [LARGE SCALE GENOMIC DNA]</scope>
    <source>
        <strain evidence="2">21-0</strain>
    </source>
</reference>
<gene>
    <name evidence="2" type="ORF">PGT21_008548</name>
</gene>
<dbReference type="Proteomes" id="UP000324748">
    <property type="component" value="Unassembled WGS sequence"/>
</dbReference>
<sequence>MIPNLFCTKLIQLGILLSLILLSHLAMCAGRGQPNNPGNVGKRCGNCLDLHLQGRGPAIPLQQRTQLPQGIFETLSCAILQSPQEGCHHDIQVQEFQCRLCGWYAWVPTGDCPVHPRAPPIYCDSNDINIIKQGEAVVDTELRL</sequence>
<evidence type="ECO:0000256" key="1">
    <source>
        <dbReference type="SAM" id="SignalP"/>
    </source>
</evidence>
<evidence type="ECO:0000313" key="3">
    <source>
        <dbReference type="Proteomes" id="UP000324748"/>
    </source>
</evidence>
<dbReference type="AlphaFoldDB" id="A0A5B0MN94"/>
<keyword evidence="1" id="KW-0732">Signal</keyword>
<name>A0A5B0MN94_PUCGR</name>
<feature type="chain" id="PRO_5023028458" description="Secreted protein" evidence="1">
    <location>
        <begin position="31"/>
        <end position="144"/>
    </location>
</feature>
<accession>A0A5B0MN94</accession>
<organism evidence="2 3">
    <name type="scientific">Puccinia graminis f. sp. tritici</name>
    <dbReference type="NCBI Taxonomy" id="56615"/>
    <lineage>
        <taxon>Eukaryota</taxon>
        <taxon>Fungi</taxon>
        <taxon>Dikarya</taxon>
        <taxon>Basidiomycota</taxon>
        <taxon>Pucciniomycotina</taxon>
        <taxon>Pucciniomycetes</taxon>
        <taxon>Pucciniales</taxon>
        <taxon>Pucciniaceae</taxon>
        <taxon>Puccinia</taxon>
    </lineage>
</organism>
<keyword evidence="3" id="KW-1185">Reference proteome</keyword>
<proteinExistence type="predicted"/>
<protein>
    <recommendedName>
        <fullName evidence="4">Secreted protein</fullName>
    </recommendedName>
</protein>